<dbReference type="GO" id="GO:0043138">
    <property type="term" value="F:3'-5' DNA helicase activity"/>
    <property type="evidence" value="ECO:0007669"/>
    <property type="project" value="UniProtKB-EC"/>
</dbReference>
<dbReference type="OrthoDB" id="10261556at2759"/>
<reference evidence="11 12" key="1">
    <citation type="journal article" date="2008" name="Nature">
        <title>The genome of Laccaria bicolor provides insights into mycorrhizal symbiosis.</title>
        <authorList>
            <person name="Martin F."/>
            <person name="Aerts A."/>
            <person name="Ahren D."/>
            <person name="Brun A."/>
            <person name="Danchin E.G.J."/>
            <person name="Duchaussoy F."/>
            <person name="Gibon J."/>
            <person name="Kohler A."/>
            <person name="Lindquist E."/>
            <person name="Pereda V."/>
            <person name="Salamov A."/>
            <person name="Shapiro H.J."/>
            <person name="Wuyts J."/>
            <person name="Blaudez D."/>
            <person name="Buee M."/>
            <person name="Brokstein P."/>
            <person name="Canbaeck B."/>
            <person name="Cohen D."/>
            <person name="Courty P.E."/>
            <person name="Coutinho P.M."/>
            <person name="Delaruelle C."/>
            <person name="Detter J.C."/>
            <person name="Deveau A."/>
            <person name="DiFazio S."/>
            <person name="Duplessis S."/>
            <person name="Fraissinet-Tachet L."/>
            <person name="Lucic E."/>
            <person name="Frey-Klett P."/>
            <person name="Fourrey C."/>
            <person name="Feussner I."/>
            <person name="Gay G."/>
            <person name="Grimwood J."/>
            <person name="Hoegger P.J."/>
            <person name="Jain P."/>
            <person name="Kilaru S."/>
            <person name="Labbe J."/>
            <person name="Lin Y.C."/>
            <person name="Legue V."/>
            <person name="Le Tacon F."/>
            <person name="Marmeisse R."/>
            <person name="Melayah D."/>
            <person name="Montanini B."/>
            <person name="Muratet M."/>
            <person name="Nehls U."/>
            <person name="Niculita-Hirzel H."/>
            <person name="Oudot-Le Secq M.P."/>
            <person name="Peter M."/>
            <person name="Quesneville H."/>
            <person name="Rajashekar B."/>
            <person name="Reich M."/>
            <person name="Rouhier N."/>
            <person name="Schmutz J."/>
            <person name="Yin T."/>
            <person name="Chalot M."/>
            <person name="Henrissat B."/>
            <person name="Kuees U."/>
            <person name="Lucas S."/>
            <person name="Van de Peer Y."/>
            <person name="Podila G.K."/>
            <person name="Polle A."/>
            <person name="Pukkila P.J."/>
            <person name="Richardson P.M."/>
            <person name="Rouze P."/>
            <person name="Sanders I.R."/>
            <person name="Stajich J.E."/>
            <person name="Tunlid A."/>
            <person name="Tuskan G."/>
            <person name="Grigoriev I.V."/>
        </authorList>
    </citation>
    <scope>NUCLEOTIDE SEQUENCE [LARGE SCALE GENOMIC DNA]</scope>
    <source>
        <strain evidence="12">S238N-H82 / ATCC MYA-4686</strain>
    </source>
</reference>
<dbReference type="SUPFAM" id="SSF52540">
    <property type="entry name" value="P-loop containing nucleoside triphosphate hydrolases"/>
    <property type="match status" value="1"/>
</dbReference>
<dbReference type="KEGG" id="lbc:LACBIDRAFT_299079"/>
<dbReference type="PROSITE" id="PS51194">
    <property type="entry name" value="HELICASE_CTER"/>
    <property type="match status" value="1"/>
</dbReference>
<dbReference type="GO" id="GO:0005737">
    <property type="term" value="C:cytoplasm"/>
    <property type="evidence" value="ECO:0007669"/>
    <property type="project" value="TreeGrafter"/>
</dbReference>
<dbReference type="EC" id="5.6.2.4" evidence="7"/>
<dbReference type="GO" id="GO:0003677">
    <property type="term" value="F:DNA binding"/>
    <property type="evidence" value="ECO:0007669"/>
    <property type="project" value="UniProtKB-KW"/>
</dbReference>
<accession>B0DDZ5</accession>
<keyword evidence="2" id="KW-0547">Nucleotide-binding</keyword>
<dbReference type="STRING" id="486041.B0DDZ5"/>
<dbReference type="InterPro" id="IPR027417">
    <property type="entry name" value="P-loop_NTPase"/>
</dbReference>
<gene>
    <name evidence="11" type="ORF">LACBIDRAFT_299079</name>
</gene>
<dbReference type="GO" id="GO:0009378">
    <property type="term" value="F:four-way junction helicase activity"/>
    <property type="evidence" value="ECO:0007669"/>
    <property type="project" value="TreeGrafter"/>
</dbReference>
<dbReference type="PANTHER" id="PTHR13710">
    <property type="entry name" value="DNA HELICASE RECQ FAMILY MEMBER"/>
    <property type="match status" value="1"/>
</dbReference>
<proteinExistence type="inferred from homology"/>
<dbReference type="PANTHER" id="PTHR13710:SF105">
    <property type="entry name" value="ATP-DEPENDENT DNA HELICASE Q1"/>
    <property type="match status" value="1"/>
</dbReference>
<evidence type="ECO:0000256" key="4">
    <source>
        <dbReference type="ARBA" id="ARBA00023125"/>
    </source>
</evidence>
<evidence type="ECO:0000256" key="7">
    <source>
        <dbReference type="ARBA" id="ARBA00034808"/>
    </source>
</evidence>
<dbReference type="InterPro" id="IPR011545">
    <property type="entry name" value="DEAD/DEAH_box_helicase_dom"/>
</dbReference>
<dbReference type="InParanoid" id="B0DDZ5"/>
<evidence type="ECO:0000256" key="1">
    <source>
        <dbReference type="ARBA" id="ARBA00005446"/>
    </source>
</evidence>
<dbReference type="GO" id="GO:0005524">
    <property type="term" value="F:ATP binding"/>
    <property type="evidence" value="ECO:0007669"/>
    <property type="project" value="UniProtKB-KW"/>
</dbReference>
<sequence>MINQAETAGIATVAVCKETLSRMGSDKLYADIAAGKFRQVIVSPEIVISSDFRTAVLSKDRFATALRAVCIDEAHCISLWGGSFRSDYASLGVLRGRFPKNVPFVVASATLPSHVLNDVRHKLQLGSEKKMVRLTNARPNVAVSVRTMKHSEETKGDIRFLIPPDAKKPGDIPITLVYCNQRTTTEDAADRARDWAIEQGIDPDCIAFYHAYVGEKRKRELESLLEKGEMRILFFTDAVGMGCDMRNIARVVLWGLPPSFCALVQRAGRAGRDLKKLGEGILIVSPSVMKDGVTAQEVSGTVAVSGQEAEATNLNEEDLMAEVQGMEEQVSPEGVRIAADESASEGEGDNAAAGAALSQKMKRKGKASTDTDVHEANALSKFVGTKSCRRVVWDSFFENSKKFVRKNRLTRKTFLRIWMGLNF</sequence>
<name>B0DDZ5_LACBS</name>
<dbReference type="Pfam" id="PF00270">
    <property type="entry name" value="DEAD"/>
    <property type="match status" value="1"/>
</dbReference>
<evidence type="ECO:0000256" key="6">
    <source>
        <dbReference type="ARBA" id="ARBA00034617"/>
    </source>
</evidence>
<feature type="domain" description="Helicase C-terminal" evidence="10">
    <location>
        <begin position="157"/>
        <end position="320"/>
    </location>
</feature>
<dbReference type="AlphaFoldDB" id="B0DDZ5"/>
<feature type="region of interest" description="Disordered" evidence="8">
    <location>
        <begin position="340"/>
        <end position="369"/>
    </location>
</feature>
<evidence type="ECO:0000256" key="2">
    <source>
        <dbReference type="ARBA" id="ARBA00022741"/>
    </source>
</evidence>
<dbReference type="SMART" id="SM00490">
    <property type="entry name" value="HELICc"/>
    <property type="match status" value="1"/>
</dbReference>
<dbReference type="Pfam" id="PF00271">
    <property type="entry name" value="Helicase_C"/>
    <property type="match status" value="1"/>
</dbReference>
<evidence type="ECO:0000256" key="5">
    <source>
        <dbReference type="ARBA" id="ARBA00023235"/>
    </source>
</evidence>
<evidence type="ECO:0000256" key="8">
    <source>
        <dbReference type="SAM" id="MobiDB-lite"/>
    </source>
</evidence>
<dbReference type="HOGENOM" id="CLU_001103_19_6_1"/>
<keyword evidence="4" id="KW-0238">DNA-binding</keyword>
<dbReference type="Gene3D" id="3.40.50.300">
    <property type="entry name" value="P-loop containing nucleotide triphosphate hydrolases"/>
    <property type="match status" value="2"/>
</dbReference>
<organism evidence="12">
    <name type="scientific">Laccaria bicolor (strain S238N-H82 / ATCC MYA-4686)</name>
    <name type="common">Bicoloured deceiver</name>
    <name type="synonym">Laccaria laccata var. bicolor</name>
    <dbReference type="NCBI Taxonomy" id="486041"/>
    <lineage>
        <taxon>Eukaryota</taxon>
        <taxon>Fungi</taxon>
        <taxon>Dikarya</taxon>
        <taxon>Basidiomycota</taxon>
        <taxon>Agaricomycotina</taxon>
        <taxon>Agaricomycetes</taxon>
        <taxon>Agaricomycetidae</taxon>
        <taxon>Agaricales</taxon>
        <taxon>Agaricineae</taxon>
        <taxon>Hydnangiaceae</taxon>
        <taxon>Laccaria</taxon>
    </lineage>
</organism>
<evidence type="ECO:0000259" key="10">
    <source>
        <dbReference type="PROSITE" id="PS51194"/>
    </source>
</evidence>
<evidence type="ECO:0000313" key="11">
    <source>
        <dbReference type="EMBL" id="EDR07173.1"/>
    </source>
</evidence>
<dbReference type="PROSITE" id="PS51192">
    <property type="entry name" value="HELICASE_ATP_BIND_1"/>
    <property type="match status" value="1"/>
</dbReference>
<dbReference type="Proteomes" id="UP000001194">
    <property type="component" value="Unassembled WGS sequence"/>
</dbReference>
<evidence type="ECO:0000259" key="9">
    <source>
        <dbReference type="PROSITE" id="PS51192"/>
    </source>
</evidence>
<feature type="domain" description="Helicase ATP-binding" evidence="9">
    <location>
        <begin position="1"/>
        <end position="129"/>
    </location>
</feature>
<dbReference type="EMBL" id="DS547105">
    <property type="protein sequence ID" value="EDR07173.1"/>
    <property type="molecule type" value="Genomic_DNA"/>
</dbReference>
<dbReference type="GO" id="GO:0000724">
    <property type="term" value="P:double-strand break repair via homologous recombination"/>
    <property type="evidence" value="ECO:0007669"/>
    <property type="project" value="TreeGrafter"/>
</dbReference>
<keyword evidence="5" id="KW-0413">Isomerase</keyword>
<dbReference type="InterPro" id="IPR014001">
    <property type="entry name" value="Helicase_ATP-bd"/>
</dbReference>
<comment type="similarity">
    <text evidence="1">Belongs to the helicase family. RecQ subfamily.</text>
</comment>
<dbReference type="GO" id="GO:0005694">
    <property type="term" value="C:chromosome"/>
    <property type="evidence" value="ECO:0007669"/>
    <property type="project" value="TreeGrafter"/>
</dbReference>
<keyword evidence="12" id="KW-1185">Reference proteome</keyword>
<dbReference type="RefSeq" id="XP_001882104.1">
    <property type="nucleotide sequence ID" value="XM_001882069.1"/>
</dbReference>
<comment type="catalytic activity">
    <reaction evidence="6">
        <text>Couples ATP hydrolysis with the unwinding of duplex DNA by translocating in the 3'-5' direction.</text>
        <dbReference type="EC" id="5.6.2.4"/>
    </reaction>
</comment>
<protein>
    <recommendedName>
        <fullName evidence="7">DNA 3'-5' helicase</fullName>
        <ecNumber evidence="7">5.6.2.4</ecNumber>
    </recommendedName>
</protein>
<feature type="compositionally biased region" description="Low complexity" evidence="8">
    <location>
        <begin position="349"/>
        <end position="358"/>
    </location>
</feature>
<keyword evidence="3" id="KW-0067">ATP-binding</keyword>
<evidence type="ECO:0000313" key="12">
    <source>
        <dbReference type="Proteomes" id="UP000001194"/>
    </source>
</evidence>
<dbReference type="GeneID" id="6077800"/>
<dbReference type="InterPro" id="IPR001650">
    <property type="entry name" value="Helicase_C-like"/>
</dbReference>
<evidence type="ECO:0000256" key="3">
    <source>
        <dbReference type="ARBA" id="ARBA00022840"/>
    </source>
</evidence>